<evidence type="ECO:0000313" key="5">
    <source>
        <dbReference type="Proteomes" id="UP000218113"/>
    </source>
</evidence>
<keyword evidence="3" id="KW-0963">Cytoplasm</keyword>
<sequence length="127" mass="14596">MNNYTKILIYRMAGLTGTELSAEHLKILEYVADYYESNSVGPLYQNIKKNTGYTKKEIEALFPYALNSVYTWVGIPIHSTNHICKPAAGVQADDYREVYLDHNATTYLRDEIKSILIRHIKQENSYG</sequence>
<evidence type="ECO:0000256" key="2">
    <source>
        <dbReference type="ARBA" id="ARBA00005718"/>
    </source>
</evidence>
<accession>A0A2A4T0H1</accession>
<protein>
    <submittedName>
        <fullName evidence="4">Uncharacterized protein</fullName>
    </submittedName>
</protein>
<gene>
    <name evidence="4" type="ORF">COB67_09365</name>
</gene>
<dbReference type="Gene3D" id="1.10.10.370">
    <property type="entry name" value="DsrC-like protein, C-terminal domain"/>
    <property type="match status" value="1"/>
</dbReference>
<dbReference type="InterPro" id="IPR042072">
    <property type="entry name" value="DsrC-like_C"/>
</dbReference>
<comment type="subcellular location">
    <subcellularLocation>
        <location evidence="1">Cytoplasm</location>
    </subcellularLocation>
</comment>
<comment type="similarity">
    <text evidence="2">Belongs to the DsrC/TusE family.</text>
</comment>
<dbReference type="Proteomes" id="UP000218113">
    <property type="component" value="Unassembled WGS sequence"/>
</dbReference>
<dbReference type="Pfam" id="PF04358">
    <property type="entry name" value="DsrC"/>
    <property type="match status" value="1"/>
</dbReference>
<dbReference type="InterPro" id="IPR025526">
    <property type="entry name" value="DsrC-like_dom_sf"/>
</dbReference>
<dbReference type="EMBL" id="NVSR01000074">
    <property type="protein sequence ID" value="PCI27116.1"/>
    <property type="molecule type" value="Genomic_DNA"/>
</dbReference>
<dbReference type="SUPFAM" id="SSF69721">
    <property type="entry name" value="DsrC, the gamma subunit of dissimilatory sulfite reductase"/>
    <property type="match status" value="1"/>
</dbReference>
<feature type="non-terminal residue" evidence="4">
    <location>
        <position position="127"/>
    </location>
</feature>
<dbReference type="GO" id="GO:0005737">
    <property type="term" value="C:cytoplasm"/>
    <property type="evidence" value="ECO:0007669"/>
    <property type="project" value="UniProtKB-SubCell"/>
</dbReference>
<organism evidence="4 5">
    <name type="scientific">SAR324 cluster bacterium</name>
    <dbReference type="NCBI Taxonomy" id="2024889"/>
    <lineage>
        <taxon>Bacteria</taxon>
        <taxon>Deltaproteobacteria</taxon>
        <taxon>SAR324 cluster</taxon>
    </lineage>
</organism>
<dbReference type="InterPro" id="IPR007453">
    <property type="entry name" value="DsrC/TusE"/>
</dbReference>
<dbReference type="AlphaFoldDB" id="A0A2A4T0H1"/>
<comment type="caution">
    <text evidence="4">The sequence shown here is derived from an EMBL/GenBank/DDBJ whole genome shotgun (WGS) entry which is preliminary data.</text>
</comment>
<evidence type="ECO:0000256" key="1">
    <source>
        <dbReference type="ARBA" id="ARBA00004496"/>
    </source>
</evidence>
<evidence type="ECO:0000313" key="4">
    <source>
        <dbReference type="EMBL" id="PCI27116.1"/>
    </source>
</evidence>
<reference evidence="5" key="1">
    <citation type="submission" date="2017-08" db="EMBL/GenBank/DDBJ databases">
        <title>A dynamic microbial community with high functional redundancy inhabits the cold, oxic subseafloor aquifer.</title>
        <authorList>
            <person name="Tully B.J."/>
            <person name="Wheat C.G."/>
            <person name="Glazer B.T."/>
            <person name="Huber J.A."/>
        </authorList>
    </citation>
    <scope>NUCLEOTIDE SEQUENCE [LARGE SCALE GENOMIC DNA]</scope>
</reference>
<name>A0A2A4T0H1_9DELT</name>
<evidence type="ECO:0000256" key="3">
    <source>
        <dbReference type="ARBA" id="ARBA00022490"/>
    </source>
</evidence>
<proteinExistence type="inferred from homology"/>